<dbReference type="Proteomes" id="UP000324222">
    <property type="component" value="Unassembled WGS sequence"/>
</dbReference>
<evidence type="ECO:0000313" key="3">
    <source>
        <dbReference type="Proteomes" id="UP000324222"/>
    </source>
</evidence>
<keyword evidence="3" id="KW-1185">Reference proteome</keyword>
<name>A0A5B7IGT0_PORTR</name>
<dbReference type="AlphaFoldDB" id="A0A5B7IGT0"/>
<protein>
    <submittedName>
        <fullName evidence="2">Uncharacterized protein</fullName>
    </submittedName>
</protein>
<dbReference type="EMBL" id="VSRR010054867">
    <property type="protein sequence ID" value="MPC80737.1"/>
    <property type="molecule type" value="Genomic_DNA"/>
</dbReference>
<evidence type="ECO:0000256" key="1">
    <source>
        <dbReference type="SAM" id="MobiDB-lite"/>
    </source>
</evidence>
<accession>A0A5B7IGT0</accession>
<proteinExistence type="predicted"/>
<sequence length="98" mass="11147">MALQRYIGFTTILSKRITAHLQDGAICRHYVSEHGILLKRKHMKQNTGIVEKGNDIRRLKITEATLIYLKKPTINIQQQPEVSLPSKRQPLSRGQAAS</sequence>
<reference evidence="2 3" key="1">
    <citation type="submission" date="2019-05" db="EMBL/GenBank/DDBJ databases">
        <title>Another draft genome of Portunus trituberculatus and its Hox gene families provides insights of decapod evolution.</title>
        <authorList>
            <person name="Jeong J.-H."/>
            <person name="Song I."/>
            <person name="Kim S."/>
            <person name="Choi T."/>
            <person name="Kim D."/>
            <person name="Ryu S."/>
            <person name="Kim W."/>
        </authorList>
    </citation>
    <scope>NUCLEOTIDE SEQUENCE [LARGE SCALE GENOMIC DNA]</scope>
    <source>
        <tissue evidence="2">Muscle</tissue>
    </source>
</reference>
<organism evidence="2 3">
    <name type="scientific">Portunus trituberculatus</name>
    <name type="common">Swimming crab</name>
    <name type="synonym">Neptunus trituberculatus</name>
    <dbReference type="NCBI Taxonomy" id="210409"/>
    <lineage>
        <taxon>Eukaryota</taxon>
        <taxon>Metazoa</taxon>
        <taxon>Ecdysozoa</taxon>
        <taxon>Arthropoda</taxon>
        <taxon>Crustacea</taxon>
        <taxon>Multicrustacea</taxon>
        <taxon>Malacostraca</taxon>
        <taxon>Eumalacostraca</taxon>
        <taxon>Eucarida</taxon>
        <taxon>Decapoda</taxon>
        <taxon>Pleocyemata</taxon>
        <taxon>Brachyura</taxon>
        <taxon>Eubrachyura</taxon>
        <taxon>Portunoidea</taxon>
        <taxon>Portunidae</taxon>
        <taxon>Portuninae</taxon>
        <taxon>Portunus</taxon>
    </lineage>
</organism>
<comment type="caution">
    <text evidence="2">The sequence shown here is derived from an EMBL/GenBank/DDBJ whole genome shotgun (WGS) entry which is preliminary data.</text>
</comment>
<feature type="region of interest" description="Disordered" evidence="1">
    <location>
        <begin position="79"/>
        <end position="98"/>
    </location>
</feature>
<gene>
    <name evidence="2" type="ORF">E2C01_075325</name>
</gene>
<dbReference type="OrthoDB" id="6257278at2759"/>
<evidence type="ECO:0000313" key="2">
    <source>
        <dbReference type="EMBL" id="MPC80737.1"/>
    </source>
</evidence>